<accession>W0RNK8</accession>
<feature type="transmembrane region" description="Helical" evidence="1">
    <location>
        <begin position="6"/>
        <end position="24"/>
    </location>
</feature>
<proteinExistence type="predicted"/>
<evidence type="ECO:0000313" key="2">
    <source>
        <dbReference type="EMBL" id="AHG91038.1"/>
    </source>
</evidence>
<feature type="transmembrane region" description="Helical" evidence="1">
    <location>
        <begin position="36"/>
        <end position="57"/>
    </location>
</feature>
<dbReference type="EMBL" id="CP007128">
    <property type="protein sequence ID" value="AHG91038.1"/>
    <property type="molecule type" value="Genomic_DNA"/>
</dbReference>
<feature type="transmembrane region" description="Helical" evidence="1">
    <location>
        <begin position="255"/>
        <end position="274"/>
    </location>
</feature>
<keyword evidence="3" id="KW-1185">Reference proteome</keyword>
<dbReference type="eggNOG" id="ENOG502ZYTJ">
    <property type="taxonomic scope" value="Bacteria"/>
</dbReference>
<feature type="transmembrane region" description="Helical" evidence="1">
    <location>
        <begin position="174"/>
        <end position="195"/>
    </location>
</feature>
<dbReference type="Proteomes" id="UP000019151">
    <property type="component" value="Chromosome"/>
</dbReference>
<dbReference type="STRING" id="861299.J421_3501"/>
<feature type="transmembrane region" description="Helical" evidence="1">
    <location>
        <begin position="432"/>
        <end position="452"/>
    </location>
</feature>
<feature type="transmembrane region" description="Helical" evidence="1">
    <location>
        <begin position="207"/>
        <end position="224"/>
    </location>
</feature>
<reference evidence="2 3" key="1">
    <citation type="journal article" date="2014" name="Genome Announc.">
        <title>Genome Sequence and Methylome of Soil Bacterium Gemmatirosa kalamazoonensis KBS708T, a Member of the Rarely Cultivated Gemmatimonadetes Phylum.</title>
        <authorList>
            <person name="Debruyn J.M."/>
            <person name="Radosevich M."/>
            <person name="Wommack K.E."/>
            <person name="Polson S.W."/>
            <person name="Hauser L.J."/>
            <person name="Fawaz M.N."/>
            <person name="Korlach J."/>
            <person name="Tsai Y.C."/>
        </authorList>
    </citation>
    <scope>NUCLEOTIDE SEQUENCE [LARGE SCALE GENOMIC DNA]</scope>
    <source>
        <strain evidence="2 3">KBS708</strain>
    </source>
</reference>
<evidence type="ECO:0000313" key="3">
    <source>
        <dbReference type="Proteomes" id="UP000019151"/>
    </source>
</evidence>
<keyword evidence="1" id="KW-1133">Transmembrane helix</keyword>
<dbReference type="KEGG" id="gba:J421_3501"/>
<gene>
    <name evidence="2" type="ORF">J421_3501</name>
</gene>
<keyword evidence="1" id="KW-0472">Membrane</keyword>
<dbReference type="RefSeq" id="WP_025412497.1">
    <property type="nucleotide sequence ID" value="NZ_CP007128.1"/>
</dbReference>
<feature type="transmembrane region" description="Helical" evidence="1">
    <location>
        <begin position="323"/>
        <end position="339"/>
    </location>
</feature>
<feature type="transmembrane region" description="Helical" evidence="1">
    <location>
        <begin position="407"/>
        <end position="426"/>
    </location>
</feature>
<sequence length="478" mass="51740">MSDALSMVMPIVLGIVILVAERWRQPRWLALDFMRFTSAVYFMAFVVVPLYLSTVDLRSFPERSFDWVFTNPFGSEPFALASTTSLVAYLCIVAGYHRGMRRPRRAPAAPVSNGRPKGAGLASLSPGYVMFAGVVLAIVGGGALLLYVSQIGGWLVFLISGVAARGGEPPTESAFAFLKNVALFSLSASFCFYAVTIDERRRARRAAAMVMLAVTVVMSLAILFHHAGRLQLVAYLVSFPTAGAVRRGGIRARTVVLGLLGFAALVLFGRQLFLVVSDPGLLARQWASLRTDSFYALNLFLLEFAFPDVTLANVIVSVPTREAYRWFLDFPLAVVYLIPQRLFNIRHTPSVSTVNTSLFGDLLGGIPVDVVSLGYFSAGIVGVVIVAFGFGRLVAVCERRLPATRSGLGSIVRASSLFFVAFRVMYADPVQVMMAGIYLVALAALLVAPFVWDVLRPDRVLRAGQVDSSGISPGTSAV</sequence>
<dbReference type="InParanoid" id="W0RNK8"/>
<name>W0RNK8_9BACT</name>
<organism evidence="2 3">
    <name type="scientific">Gemmatirosa kalamazoonensis</name>
    <dbReference type="NCBI Taxonomy" id="861299"/>
    <lineage>
        <taxon>Bacteria</taxon>
        <taxon>Pseudomonadati</taxon>
        <taxon>Gemmatimonadota</taxon>
        <taxon>Gemmatimonadia</taxon>
        <taxon>Gemmatimonadales</taxon>
        <taxon>Gemmatimonadaceae</taxon>
        <taxon>Gemmatirosa</taxon>
    </lineage>
</organism>
<evidence type="ECO:0008006" key="4">
    <source>
        <dbReference type="Google" id="ProtNLM"/>
    </source>
</evidence>
<protein>
    <recommendedName>
        <fullName evidence="4">Oligosaccharide repeat unit polymerase</fullName>
    </recommendedName>
</protein>
<keyword evidence="1" id="KW-0812">Transmembrane</keyword>
<dbReference type="AlphaFoldDB" id="W0RNK8"/>
<feature type="transmembrane region" description="Helical" evidence="1">
    <location>
        <begin position="294"/>
        <end position="316"/>
    </location>
</feature>
<feature type="transmembrane region" description="Helical" evidence="1">
    <location>
        <begin position="77"/>
        <end position="96"/>
    </location>
</feature>
<evidence type="ECO:0000256" key="1">
    <source>
        <dbReference type="SAM" id="Phobius"/>
    </source>
</evidence>
<dbReference type="OrthoDB" id="2508654at2"/>
<feature type="transmembrane region" description="Helical" evidence="1">
    <location>
        <begin position="127"/>
        <end position="148"/>
    </location>
</feature>
<feature type="transmembrane region" description="Helical" evidence="1">
    <location>
        <begin position="373"/>
        <end position="395"/>
    </location>
</feature>
<dbReference type="HOGENOM" id="CLU_570805_0_0_0"/>